<dbReference type="Pfam" id="PF17100">
    <property type="entry name" value="NACHT_N"/>
    <property type="match status" value="1"/>
</dbReference>
<feature type="compositionally biased region" description="Basic and acidic residues" evidence="4">
    <location>
        <begin position="21"/>
        <end position="33"/>
    </location>
</feature>
<keyword evidence="2" id="KW-0677">Repeat</keyword>
<keyword evidence="7" id="KW-1185">Reference proteome</keyword>
<dbReference type="PROSITE" id="PS50294">
    <property type="entry name" value="WD_REPEATS_REGION"/>
    <property type="match status" value="5"/>
</dbReference>
<feature type="repeat" description="WD" evidence="3">
    <location>
        <begin position="1094"/>
        <end position="1135"/>
    </location>
</feature>
<dbReference type="InterPro" id="IPR019775">
    <property type="entry name" value="WD40_repeat_CS"/>
</dbReference>
<dbReference type="GeneID" id="37080927"/>
<feature type="repeat" description="WD" evidence="3">
    <location>
        <begin position="1136"/>
        <end position="1177"/>
    </location>
</feature>
<dbReference type="PRINTS" id="PR00320">
    <property type="entry name" value="GPROTEINBRPT"/>
</dbReference>
<dbReference type="PANTHER" id="PTHR44129">
    <property type="entry name" value="WD REPEAT-CONTAINING PROTEIN POP1"/>
    <property type="match status" value="1"/>
</dbReference>
<evidence type="ECO:0000313" key="7">
    <source>
        <dbReference type="Proteomes" id="UP000248349"/>
    </source>
</evidence>
<organism evidence="6 7">
    <name type="scientific">Aspergillus saccharolyticus JOP 1030-1</name>
    <dbReference type="NCBI Taxonomy" id="1450539"/>
    <lineage>
        <taxon>Eukaryota</taxon>
        <taxon>Fungi</taxon>
        <taxon>Dikarya</taxon>
        <taxon>Ascomycota</taxon>
        <taxon>Pezizomycotina</taxon>
        <taxon>Eurotiomycetes</taxon>
        <taxon>Eurotiomycetidae</taxon>
        <taxon>Eurotiales</taxon>
        <taxon>Aspergillaceae</taxon>
        <taxon>Aspergillus</taxon>
        <taxon>Aspergillus subgen. Circumdati</taxon>
    </lineage>
</organism>
<evidence type="ECO:0000256" key="4">
    <source>
        <dbReference type="SAM" id="MobiDB-lite"/>
    </source>
</evidence>
<feature type="region of interest" description="Disordered" evidence="4">
    <location>
        <begin position="390"/>
        <end position="416"/>
    </location>
</feature>
<feature type="domain" description="NACHT" evidence="5">
    <location>
        <begin position="445"/>
        <end position="583"/>
    </location>
</feature>
<accession>A0A318ZHV6</accession>
<dbReference type="AlphaFoldDB" id="A0A318ZHV6"/>
<evidence type="ECO:0000259" key="5">
    <source>
        <dbReference type="PROSITE" id="PS50837"/>
    </source>
</evidence>
<evidence type="ECO:0000256" key="3">
    <source>
        <dbReference type="PROSITE-ProRule" id="PRU00221"/>
    </source>
</evidence>
<dbReference type="InterPro" id="IPR001680">
    <property type="entry name" value="WD40_rpt"/>
</dbReference>
<dbReference type="EMBL" id="KZ821239">
    <property type="protein sequence ID" value="PYH44153.1"/>
    <property type="molecule type" value="Genomic_DNA"/>
</dbReference>
<sequence>MGSKEGCSLKRVLKRTLGKARKTETDDPDRADTRISTGSPQVSAPAVLITKRPTTDPPIRDPTVLSEESKTERNPIGTIGEEITTSSDIEQAANCSITEPSTVSRWDQAYDQLKVDQPGLLLDYETLLSRVPIKAQSNTPSARGSVDNTGDIKNIIPANDPAARQEIMKSIIELGLKHVEDRKFRVTLLGHEISIQDELDRVGGAVEWAQDYVKDAIKDVPYAPAVMAGISLILPLLRSPANAEAANREGLTYVTSQMRYYVQMEPLLLPEYLKSGVNEDLSGRVIDLYKAVITFQVQSVLRFYRSRTKNYFRDVSNYDNWKDQLDQLKQQEAELDKQFKSALVGTGVNQLVKLTAEAKESRKTLSHILLNIQKQMQELVSIAQKNEKRLTDAEDRRRRESLHASDPEADKKRIQDEKGGLFEDSYRWVLDNEEFKKWRHSNCSQLLWIKGDPGKGKTMLMCGIIDELSEEVTDEGNLIYFFCQANNTRINNATAVLRGLIYMLVKKQPSLISHIHDSISEDDNSWFKLQDIFFGMLGDSTLKKTYLLIDALDECTTDLKRLLGLLVNKSSANSQIKWIVSSRDWQEIEKELDKITQTQYCLELHEEILSTAVESYIRHKVNELARRNGYKPDLQDTVQDYLMLNANGTFLWVALVCRGLTDVDHWDVKDHLEEFPAGLDELYMRMLSRVMALRRNSATICTSILGITTTVYRPITLSELMAYVDLPQEITDDMQSLKKLIGLCGSFLALREDTVTLIHQSAQDFLLKYASQHIAPNGLQEIHYSIFSKSLESVHANLKRDIYNLRDDTLSISEVKQPDPDPLASTWYACLFWVDHLIDYFRGKETSQELEGFPLINTFLCQDLLHWLEALSLSRRIAEGARSMLRLEGLLKTRTKDLQLIDRARDAYRFILYHNIMIENYPLQVYTSAIFFSPRNSTTRIQFESEELSSMNAKSMIGESWSACLQTLEGHSGSVFSVVFSHDSKLLASASEDQTVRLWDAASGACLQTLKGHSNWVKSVVFSHDSKLLASASDDETVKLWDAASGACLQTLEGHSHWVNSVVFSHDSKLLASASGDQTVKLWDAASGACLQTLEGHEDTVRSVVFSHDSKLLASASGDQTVKLWDAASGGCLQTLESHSKWVRSVVFSHDSKLLASASADQTVKLWDATSGACLRTLEDYSRLITNHNPDVLNLTYLANSLFSQVNPELLESQGFEISPDGTWITWNSVKLLKLPSILKISAAAVTFSTICVGFGSGQVLILTCDRY</sequence>
<dbReference type="SUPFAM" id="SSF52540">
    <property type="entry name" value="P-loop containing nucleoside triphosphate hydrolases"/>
    <property type="match status" value="1"/>
</dbReference>
<dbReference type="InterPro" id="IPR027417">
    <property type="entry name" value="P-loop_NTPase"/>
</dbReference>
<feature type="region of interest" description="Disordered" evidence="4">
    <location>
        <begin position="1"/>
        <end position="73"/>
    </location>
</feature>
<proteinExistence type="predicted"/>
<dbReference type="InterPro" id="IPR020472">
    <property type="entry name" value="WD40_PAC1"/>
</dbReference>
<dbReference type="InterPro" id="IPR036322">
    <property type="entry name" value="WD40_repeat_dom_sf"/>
</dbReference>
<feature type="compositionally biased region" description="Basic residues" evidence="4">
    <location>
        <begin position="11"/>
        <end position="20"/>
    </location>
</feature>
<dbReference type="InterPro" id="IPR015943">
    <property type="entry name" value="WD40/YVTN_repeat-like_dom_sf"/>
</dbReference>
<dbReference type="PROSITE" id="PS50837">
    <property type="entry name" value="NACHT"/>
    <property type="match status" value="1"/>
</dbReference>
<evidence type="ECO:0000256" key="2">
    <source>
        <dbReference type="ARBA" id="ARBA00022737"/>
    </source>
</evidence>
<dbReference type="CDD" id="cd00200">
    <property type="entry name" value="WD40"/>
    <property type="match status" value="1"/>
</dbReference>
<keyword evidence="1 3" id="KW-0853">WD repeat</keyword>
<evidence type="ECO:0000256" key="1">
    <source>
        <dbReference type="ARBA" id="ARBA00022574"/>
    </source>
</evidence>
<dbReference type="InterPro" id="IPR056884">
    <property type="entry name" value="NPHP3-like_N"/>
</dbReference>
<protein>
    <recommendedName>
        <fullName evidence="5">NACHT domain-containing protein</fullName>
    </recommendedName>
</protein>
<dbReference type="Pfam" id="PF24883">
    <property type="entry name" value="NPHP3_N"/>
    <property type="match status" value="1"/>
</dbReference>
<dbReference type="Gene3D" id="2.130.10.10">
    <property type="entry name" value="YVTN repeat-like/Quinoprotein amine dehydrogenase"/>
    <property type="match status" value="3"/>
</dbReference>
<dbReference type="Pfam" id="PF00400">
    <property type="entry name" value="WD40"/>
    <property type="match status" value="5"/>
</dbReference>
<dbReference type="SMART" id="SM00320">
    <property type="entry name" value="WD40"/>
    <property type="match status" value="5"/>
</dbReference>
<evidence type="ECO:0000313" key="6">
    <source>
        <dbReference type="EMBL" id="PYH44153.1"/>
    </source>
</evidence>
<dbReference type="Proteomes" id="UP000248349">
    <property type="component" value="Unassembled WGS sequence"/>
</dbReference>
<dbReference type="PROSITE" id="PS00678">
    <property type="entry name" value="WD_REPEATS_1"/>
    <property type="match status" value="5"/>
</dbReference>
<reference evidence="6 7" key="1">
    <citation type="submission" date="2016-12" db="EMBL/GenBank/DDBJ databases">
        <title>The genomes of Aspergillus section Nigri reveals drivers in fungal speciation.</title>
        <authorList>
            <consortium name="DOE Joint Genome Institute"/>
            <person name="Vesth T.C."/>
            <person name="Nybo J."/>
            <person name="Theobald S."/>
            <person name="Brandl J."/>
            <person name="Frisvad J.C."/>
            <person name="Nielsen K.F."/>
            <person name="Lyhne E.K."/>
            <person name="Kogle M.E."/>
            <person name="Kuo A."/>
            <person name="Riley R."/>
            <person name="Clum A."/>
            <person name="Nolan M."/>
            <person name="Lipzen A."/>
            <person name="Salamov A."/>
            <person name="Henrissat B."/>
            <person name="Wiebenga A."/>
            <person name="De Vries R.P."/>
            <person name="Grigoriev I.V."/>
            <person name="Mortensen U.H."/>
            <person name="Andersen M.R."/>
            <person name="Baker S.E."/>
        </authorList>
    </citation>
    <scope>NUCLEOTIDE SEQUENCE [LARGE SCALE GENOMIC DNA]</scope>
    <source>
        <strain evidence="6 7">JOP 1030-1</strain>
    </source>
</reference>
<feature type="repeat" description="WD" evidence="3">
    <location>
        <begin position="968"/>
        <end position="1009"/>
    </location>
</feature>
<dbReference type="InterPro" id="IPR007111">
    <property type="entry name" value="NACHT_NTPase"/>
</dbReference>
<dbReference type="Gene3D" id="3.40.50.300">
    <property type="entry name" value="P-loop containing nucleotide triphosphate hydrolases"/>
    <property type="match status" value="1"/>
</dbReference>
<feature type="repeat" description="WD" evidence="3">
    <location>
        <begin position="1010"/>
        <end position="1051"/>
    </location>
</feature>
<dbReference type="InterPro" id="IPR050349">
    <property type="entry name" value="WD_LIS1/nudF_dynein_reg"/>
</dbReference>
<dbReference type="PROSITE" id="PS50082">
    <property type="entry name" value="WD_REPEATS_2"/>
    <property type="match status" value="5"/>
</dbReference>
<gene>
    <name evidence="6" type="ORF">BP01DRAFT_424449</name>
</gene>
<feature type="repeat" description="WD" evidence="3">
    <location>
        <begin position="1052"/>
        <end position="1093"/>
    </location>
</feature>
<dbReference type="InterPro" id="IPR031359">
    <property type="entry name" value="NACHT_N"/>
</dbReference>
<dbReference type="SUPFAM" id="SSF50978">
    <property type="entry name" value="WD40 repeat-like"/>
    <property type="match status" value="1"/>
</dbReference>
<name>A0A318ZHV6_9EURO</name>
<dbReference type="STRING" id="1450539.A0A318ZHV6"/>
<dbReference type="RefSeq" id="XP_025430135.1">
    <property type="nucleotide sequence ID" value="XM_025579698.1"/>
</dbReference>
<dbReference type="OrthoDB" id="674604at2759"/>